<evidence type="ECO:0000313" key="10">
    <source>
        <dbReference type="Proteomes" id="UP000596742"/>
    </source>
</evidence>
<evidence type="ECO:0000256" key="5">
    <source>
        <dbReference type="ARBA" id="ARBA00022723"/>
    </source>
</evidence>
<dbReference type="OrthoDB" id="5968689at2759"/>
<proteinExistence type="inferred from homology"/>
<keyword evidence="6" id="KW-0460">Magnesium</keyword>
<dbReference type="Pfam" id="PF20266">
    <property type="entry name" value="Mab-21_C"/>
    <property type="match status" value="1"/>
</dbReference>
<evidence type="ECO:0000256" key="4">
    <source>
        <dbReference type="ARBA" id="ARBA00022695"/>
    </source>
</evidence>
<organism evidence="9 10">
    <name type="scientific">Mytilus galloprovincialis</name>
    <name type="common">Mediterranean mussel</name>
    <dbReference type="NCBI Taxonomy" id="29158"/>
    <lineage>
        <taxon>Eukaryota</taxon>
        <taxon>Metazoa</taxon>
        <taxon>Spiralia</taxon>
        <taxon>Lophotrochozoa</taxon>
        <taxon>Mollusca</taxon>
        <taxon>Bivalvia</taxon>
        <taxon>Autobranchia</taxon>
        <taxon>Pteriomorphia</taxon>
        <taxon>Mytilida</taxon>
        <taxon>Mytiloidea</taxon>
        <taxon>Mytilidae</taxon>
        <taxon>Mytilinae</taxon>
        <taxon>Mytilus</taxon>
    </lineage>
</organism>
<sequence length="663" mass="75854">MASKDMCDETTGILSSIDRLEEMASKDLCNETTCILDLIDRLEGMAKPVPNDRRQKKYCKYISLFLSHFGQERCMVAGSTNEKTRLRLNGDEGDFDYLIISGISIPIECLEYKKNLPCFVYVNGSTLKTLFKGVQLIDGKYLPSDLLSEIKPEAFKHSRNIHKIVTQMDSTRGRDTLRVSIDHKIKPGLSLVHYSNPKCPELSMEQNKQKKDTGQIKQNIEKNLEGDSDESKKMMYSGAKALSSIVEGWEILNKSRDTEKTIFHQTYDPLIKAINCEDTLHQACPSNPKKPRLESSNDLSTYNDLPSTSGVSGKLNNESQGDEHTSVNDVDDQVTIQYSYKTSKDFIPVFPLKGKPEYLDKWQNRKRNWPPTNVVTDIYNSEFFVVAKPALVEPSKDIDFCLACNIGEIKLAKAMTQLQRNVILIIKALQKSALRNYTEILTTFHWKTAVYWVSEKTETQILEHRTEDNVLKFLRNVLEYMVNCLCKNDLQHYFVPSNLFVGIHKDDIHKIVPKIVEIKKNPMENLKNFAKEQSTDQVHFDIVPRSKIREFQKMHYDPGDNVVVESVVSLIRGFFTENKEVMKKALKKVLTDAVPFLIEETKDSNSQIIQALSRTDSLKSNVIDVAVSWLLDEMHNTKAPKVEDCKRNMFALVMKKFLTGNLF</sequence>
<dbReference type="AlphaFoldDB" id="A0A8B6GWJ4"/>
<evidence type="ECO:0000256" key="6">
    <source>
        <dbReference type="ARBA" id="ARBA00022842"/>
    </source>
</evidence>
<name>A0A8B6GWJ4_MYTGA</name>
<evidence type="ECO:0000256" key="7">
    <source>
        <dbReference type="SAM" id="MobiDB-lite"/>
    </source>
</evidence>
<dbReference type="InterPro" id="IPR024810">
    <property type="entry name" value="MAB21L/cGLR"/>
</dbReference>
<comment type="similarity">
    <text evidence="2">Belongs to the mab-21 family.</text>
</comment>
<evidence type="ECO:0000256" key="2">
    <source>
        <dbReference type="ARBA" id="ARBA00008307"/>
    </source>
</evidence>
<dbReference type="PANTHER" id="PTHR10656:SF42">
    <property type="entry name" value="CYCLIC GMP-AMP SYNTHASE-LIKE PROTEIN-RELATED"/>
    <property type="match status" value="1"/>
</dbReference>
<comment type="caution">
    <text evidence="9">The sequence shown here is derived from an EMBL/GenBank/DDBJ whole genome shotgun (WGS) entry which is preliminary data.</text>
</comment>
<dbReference type="Gene3D" id="1.10.1410.40">
    <property type="match status" value="1"/>
</dbReference>
<evidence type="ECO:0000259" key="8">
    <source>
        <dbReference type="Pfam" id="PF20266"/>
    </source>
</evidence>
<dbReference type="EMBL" id="UYJE01009099">
    <property type="protein sequence ID" value="VDI70000.1"/>
    <property type="molecule type" value="Genomic_DNA"/>
</dbReference>
<evidence type="ECO:0000256" key="1">
    <source>
        <dbReference type="ARBA" id="ARBA00001946"/>
    </source>
</evidence>
<dbReference type="InterPro" id="IPR046906">
    <property type="entry name" value="Mab-21_HhH/H2TH-like"/>
</dbReference>
<gene>
    <name evidence="9" type="ORF">MGAL_10B046922</name>
</gene>
<dbReference type="Proteomes" id="UP000596742">
    <property type="component" value="Unassembled WGS sequence"/>
</dbReference>
<dbReference type="GO" id="GO:0046872">
    <property type="term" value="F:metal ion binding"/>
    <property type="evidence" value="ECO:0007669"/>
    <property type="project" value="UniProtKB-KW"/>
</dbReference>
<dbReference type="PANTHER" id="PTHR10656">
    <property type="entry name" value="CELL FATE DETERMINING PROTEIN MAB21-RELATED"/>
    <property type="match status" value="1"/>
</dbReference>
<feature type="domain" description="Mab-21-like HhH/H2TH-like" evidence="8">
    <location>
        <begin position="420"/>
        <end position="515"/>
    </location>
</feature>
<evidence type="ECO:0000256" key="3">
    <source>
        <dbReference type="ARBA" id="ARBA00022679"/>
    </source>
</evidence>
<dbReference type="SMART" id="SM01265">
    <property type="entry name" value="Mab-21"/>
    <property type="match status" value="1"/>
</dbReference>
<keyword evidence="5" id="KW-0479">Metal-binding</keyword>
<feature type="compositionally biased region" description="Polar residues" evidence="7">
    <location>
        <begin position="294"/>
        <end position="319"/>
    </location>
</feature>
<comment type="cofactor">
    <cofactor evidence="1">
        <name>Mg(2+)</name>
        <dbReference type="ChEBI" id="CHEBI:18420"/>
    </cofactor>
</comment>
<protein>
    <recommendedName>
        <fullName evidence="8">Mab-21-like HhH/H2TH-like domain-containing protein</fullName>
    </recommendedName>
</protein>
<evidence type="ECO:0000313" key="9">
    <source>
        <dbReference type="EMBL" id="VDI70000.1"/>
    </source>
</evidence>
<keyword evidence="3" id="KW-0808">Transferase</keyword>
<keyword evidence="4" id="KW-0548">Nucleotidyltransferase</keyword>
<reference evidence="9" key="1">
    <citation type="submission" date="2018-11" db="EMBL/GenBank/DDBJ databases">
        <authorList>
            <person name="Alioto T."/>
            <person name="Alioto T."/>
        </authorList>
    </citation>
    <scope>NUCLEOTIDE SEQUENCE</scope>
</reference>
<accession>A0A8B6GWJ4</accession>
<dbReference type="GO" id="GO:0016779">
    <property type="term" value="F:nucleotidyltransferase activity"/>
    <property type="evidence" value="ECO:0007669"/>
    <property type="project" value="UniProtKB-KW"/>
</dbReference>
<keyword evidence="10" id="KW-1185">Reference proteome</keyword>
<feature type="region of interest" description="Disordered" evidence="7">
    <location>
        <begin position="285"/>
        <end position="328"/>
    </location>
</feature>